<gene>
    <name evidence="9" type="ORF">RHOBADRAFT_56601</name>
</gene>
<reference evidence="9 10" key="1">
    <citation type="journal article" date="2015" name="Front. Microbiol.">
        <title>Genome sequence of the plant growth promoting endophytic yeast Rhodotorula graminis WP1.</title>
        <authorList>
            <person name="Firrincieli A."/>
            <person name="Otillar R."/>
            <person name="Salamov A."/>
            <person name="Schmutz J."/>
            <person name="Khan Z."/>
            <person name="Redman R.S."/>
            <person name="Fleck N.D."/>
            <person name="Lindquist E."/>
            <person name="Grigoriev I.V."/>
            <person name="Doty S.L."/>
        </authorList>
    </citation>
    <scope>NUCLEOTIDE SEQUENCE [LARGE SCALE GENOMIC DNA]</scope>
    <source>
        <strain evidence="9 10">WP1</strain>
    </source>
</reference>
<keyword evidence="3 7" id="KW-0812">Transmembrane</keyword>
<dbReference type="GO" id="GO:0016020">
    <property type="term" value="C:membrane"/>
    <property type="evidence" value="ECO:0007669"/>
    <property type="project" value="UniProtKB-SubCell"/>
</dbReference>
<feature type="region of interest" description="Disordered" evidence="6">
    <location>
        <begin position="1"/>
        <end position="23"/>
    </location>
</feature>
<feature type="transmembrane region" description="Helical" evidence="7">
    <location>
        <begin position="319"/>
        <end position="340"/>
    </location>
</feature>
<dbReference type="RefSeq" id="XP_018267614.1">
    <property type="nucleotide sequence ID" value="XM_018418428.1"/>
</dbReference>
<dbReference type="SUPFAM" id="SSF103473">
    <property type="entry name" value="MFS general substrate transporter"/>
    <property type="match status" value="1"/>
</dbReference>
<feature type="transmembrane region" description="Helical" evidence="7">
    <location>
        <begin position="405"/>
        <end position="428"/>
    </location>
</feature>
<evidence type="ECO:0000256" key="3">
    <source>
        <dbReference type="ARBA" id="ARBA00022692"/>
    </source>
</evidence>
<dbReference type="Proteomes" id="UP000053890">
    <property type="component" value="Unassembled WGS sequence"/>
</dbReference>
<evidence type="ECO:0000313" key="10">
    <source>
        <dbReference type="Proteomes" id="UP000053890"/>
    </source>
</evidence>
<dbReference type="EMBL" id="KQ474093">
    <property type="protein sequence ID" value="KPV71565.1"/>
    <property type="molecule type" value="Genomic_DNA"/>
</dbReference>
<feature type="transmembrane region" description="Helical" evidence="7">
    <location>
        <begin position="374"/>
        <end position="393"/>
    </location>
</feature>
<keyword evidence="10" id="KW-1185">Reference proteome</keyword>
<dbReference type="OrthoDB" id="2962993at2759"/>
<protein>
    <recommendedName>
        <fullName evidence="8">Major facilitator superfamily (MFS) profile domain-containing protein</fullName>
    </recommendedName>
</protein>
<dbReference type="Gene3D" id="1.20.1250.20">
    <property type="entry name" value="MFS general substrate transporter like domains"/>
    <property type="match status" value="2"/>
</dbReference>
<proteinExistence type="predicted"/>
<comment type="subcellular location">
    <subcellularLocation>
        <location evidence="1">Membrane</location>
        <topology evidence="1">Multi-pass membrane protein</topology>
    </subcellularLocation>
</comment>
<dbReference type="PANTHER" id="PTHR43791">
    <property type="entry name" value="PERMEASE-RELATED"/>
    <property type="match status" value="1"/>
</dbReference>
<accession>A0A0N8PZ78</accession>
<evidence type="ECO:0000259" key="8">
    <source>
        <dbReference type="PROSITE" id="PS50850"/>
    </source>
</evidence>
<feature type="transmembrane region" description="Helical" evidence="7">
    <location>
        <begin position="124"/>
        <end position="143"/>
    </location>
</feature>
<keyword evidence="2" id="KW-0813">Transport</keyword>
<feature type="domain" description="Major facilitator superfamily (MFS) profile" evidence="8">
    <location>
        <begin position="47"/>
        <end position="466"/>
    </location>
</feature>
<dbReference type="InterPro" id="IPR020846">
    <property type="entry name" value="MFS_dom"/>
</dbReference>
<keyword evidence="4 7" id="KW-1133">Transmembrane helix</keyword>
<sequence length="500" mass="54840">MSLSSTEDLKERPTASPASLEASVGGDEDRFASIDKNRLLRRLDLHFLPVYCVCYAVVRMDLNNISNAGTMNSEAHHSLKQVLSLDAKQWSWVVSAFYYTYLAAEPIATFFAKSTTPSFFFARLMVSWGAVMACMAAVSNYGGLITCRVLLGLFEGGFFPAMLYHLSFWYTPKEMSTRVLFLYVANSSSGGFSGLFAYAVSFADSSAHLYGWQVLFILEGLVTILLGVGMWYLLPNFPQTVKWLSPLEQDYILSHLHRDAPRMTDKTFDGQQILRMLADPTFFFFSIFWACYAVGAWGISTVLPFVVKDLGITDSAGTQLLQIPPAATGVFMCCLSAYLIRKRNVNPFLCALGLVLGVIVALVIMITVEPAGVRYAAACVVSGAAPSAYACLWPRRIAALRGTSAAALGIGINNAISQFSGLVGPSLWRSDYGPRYENSATGACALVAANAVIILVLWWLMEGDLSRFPWLQKRVLAQSQVTEADREAEARGETVGEQEK</sequence>
<feature type="transmembrane region" description="Helical" evidence="7">
    <location>
        <begin position="180"/>
        <end position="200"/>
    </location>
</feature>
<feature type="transmembrane region" description="Helical" evidence="7">
    <location>
        <begin position="282"/>
        <end position="307"/>
    </location>
</feature>
<evidence type="ECO:0000256" key="7">
    <source>
        <dbReference type="SAM" id="Phobius"/>
    </source>
</evidence>
<name>A0A0N8PZ78_RHOGW</name>
<feature type="transmembrane region" description="Helical" evidence="7">
    <location>
        <begin position="90"/>
        <end position="112"/>
    </location>
</feature>
<dbReference type="GO" id="GO:0022857">
    <property type="term" value="F:transmembrane transporter activity"/>
    <property type="evidence" value="ECO:0007669"/>
    <property type="project" value="InterPro"/>
</dbReference>
<evidence type="ECO:0000256" key="6">
    <source>
        <dbReference type="SAM" id="MobiDB-lite"/>
    </source>
</evidence>
<dbReference type="AlphaFoldDB" id="A0A0N8PZ78"/>
<dbReference type="InterPro" id="IPR011701">
    <property type="entry name" value="MFS"/>
</dbReference>
<keyword evidence="5 7" id="KW-0472">Membrane</keyword>
<evidence type="ECO:0000256" key="1">
    <source>
        <dbReference type="ARBA" id="ARBA00004141"/>
    </source>
</evidence>
<evidence type="ECO:0000256" key="2">
    <source>
        <dbReference type="ARBA" id="ARBA00022448"/>
    </source>
</evidence>
<dbReference type="GeneID" id="28978875"/>
<dbReference type="InterPro" id="IPR036259">
    <property type="entry name" value="MFS_trans_sf"/>
</dbReference>
<feature type="transmembrane region" description="Helical" evidence="7">
    <location>
        <begin position="149"/>
        <end position="168"/>
    </location>
</feature>
<feature type="transmembrane region" description="Helical" evidence="7">
    <location>
        <begin position="440"/>
        <end position="460"/>
    </location>
</feature>
<dbReference type="OMA" id="IPFLMIW"/>
<dbReference type="STRING" id="578459.A0A0N8PZ78"/>
<dbReference type="PANTHER" id="PTHR43791:SF51">
    <property type="entry name" value="MAJOR FACILITATOR SUPERFAMILY (MFS) PROFILE DOMAIN-CONTAINING PROTEIN"/>
    <property type="match status" value="1"/>
</dbReference>
<feature type="transmembrane region" description="Helical" evidence="7">
    <location>
        <begin position="347"/>
        <end position="368"/>
    </location>
</feature>
<evidence type="ECO:0000256" key="4">
    <source>
        <dbReference type="ARBA" id="ARBA00022989"/>
    </source>
</evidence>
<dbReference type="Pfam" id="PF07690">
    <property type="entry name" value="MFS_1"/>
    <property type="match status" value="1"/>
</dbReference>
<dbReference type="PROSITE" id="PS50850">
    <property type="entry name" value="MFS"/>
    <property type="match status" value="1"/>
</dbReference>
<feature type="transmembrane region" description="Helical" evidence="7">
    <location>
        <begin position="212"/>
        <end position="234"/>
    </location>
</feature>
<evidence type="ECO:0000256" key="5">
    <source>
        <dbReference type="ARBA" id="ARBA00023136"/>
    </source>
</evidence>
<evidence type="ECO:0000313" key="9">
    <source>
        <dbReference type="EMBL" id="KPV71565.1"/>
    </source>
</evidence>
<organism evidence="9 10">
    <name type="scientific">Rhodotorula graminis (strain WP1)</name>
    <dbReference type="NCBI Taxonomy" id="578459"/>
    <lineage>
        <taxon>Eukaryota</taxon>
        <taxon>Fungi</taxon>
        <taxon>Dikarya</taxon>
        <taxon>Basidiomycota</taxon>
        <taxon>Pucciniomycotina</taxon>
        <taxon>Microbotryomycetes</taxon>
        <taxon>Sporidiobolales</taxon>
        <taxon>Sporidiobolaceae</taxon>
        <taxon>Rhodotorula</taxon>
    </lineage>
</organism>